<dbReference type="RefSeq" id="WP_245502499.1">
    <property type="nucleotide sequence ID" value="NZ_MZXW01000057.1"/>
</dbReference>
<dbReference type="Pfam" id="PF13458">
    <property type="entry name" value="Peripla_BP_6"/>
    <property type="match status" value="1"/>
</dbReference>
<comment type="caution">
    <text evidence="6">The sequence shown here is derived from an EMBL/GenBank/DDBJ whole genome shotgun (WGS) entry which is preliminary data.</text>
</comment>
<accession>A0A4Q1UFR8</accession>
<evidence type="ECO:0000256" key="1">
    <source>
        <dbReference type="ARBA" id="ARBA00010062"/>
    </source>
</evidence>
<keyword evidence="2 4" id="KW-0732">Signal</keyword>
<feature type="chain" id="PRO_5020221469" evidence="4">
    <location>
        <begin position="27"/>
        <end position="404"/>
    </location>
</feature>
<feature type="domain" description="Leucine-binding protein" evidence="5">
    <location>
        <begin position="30"/>
        <end position="367"/>
    </location>
</feature>
<keyword evidence="3" id="KW-0813">Transport</keyword>
<dbReference type="PANTHER" id="PTHR30483">
    <property type="entry name" value="LEUCINE-SPECIFIC-BINDING PROTEIN"/>
    <property type="match status" value="1"/>
</dbReference>
<reference evidence="6 7" key="1">
    <citation type="submission" date="2017-03" db="EMBL/GenBank/DDBJ databases">
        <authorList>
            <person name="Safronova V.I."/>
            <person name="Sazanova A.L."/>
            <person name="Chirak E.R."/>
        </authorList>
    </citation>
    <scope>NUCLEOTIDE SEQUENCE [LARGE SCALE GENOMIC DNA]</scope>
    <source>
        <strain evidence="6 7">Opo-243</strain>
    </source>
</reference>
<dbReference type="InterPro" id="IPR051010">
    <property type="entry name" value="BCAA_transport"/>
</dbReference>
<proteinExistence type="inferred from homology"/>
<protein>
    <submittedName>
        <fullName evidence="6">ABC transporter permease</fullName>
    </submittedName>
</protein>
<dbReference type="EMBL" id="MZXW01000057">
    <property type="protein sequence ID" value="RXT33331.1"/>
    <property type="molecule type" value="Genomic_DNA"/>
</dbReference>
<keyword evidence="7" id="KW-1185">Reference proteome</keyword>
<evidence type="ECO:0000256" key="4">
    <source>
        <dbReference type="SAM" id="SignalP"/>
    </source>
</evidence>
<dbReference type="Proteomes" id="UP000290819">
    <property type="component" value="Unassembled WGS sequence"/>
</dbReference>
<dbReference type="AlphaFoldDB" id="A0A4Q1UFR8"/>
<organism evidence="6 7">
    <name type="scientific">Bradyrhizobium betae</name>
    <dbReference type="NCBI Taxonomy" id="244734"/>
    <lineage>
        <taxon>Bacteria</taxon>
        <taxon>Pseudomonadati</taxon>
        <taxon>Pseudomonadota</taxon>
        <taxon>Alphaproteobacteria</taxon>
        <taxon>Hyphomicrobiales</taxon>
        <taxon>Nitrobacteraceae</taxon>
        <taxon>Bradyrhizobium</taxon>
    </lineage>
</organism>
<evidence type="ECO:0000256" key="2">
    <source>
        <dbReference type="ARBA" id="ARBA00022729"/>
    </source>
</evidence>
<feature type="signal peptide" evidence="4">
    <location>
        <begin position="1"/>
        <end position="26"/>
    </location>
</feature>
<keyword evidence="3" id="KW-0029">Amino-acid transport</keyword>
<dbReference type="Gene3D" id="3.40.50.2300">
    <property type="match status" value="2"/>
</dbReference>
<gene>
    <name evidence="6" type="ORF">B5V03_40440</name>
</gene>
<dbReference type="InterPro" id="IPR028081">
    <property type="entry name" value="Leu-bd"/>
</dbReference>
<evidence type="ECO:0000256" key="3">
    <source>
        <dbReference type="ARBA" id="ARBA00022970"/>
    </source>
</evidence>
<sequence length="404" mass="43168">MMRTRTTTLASLALLAAVAGMGMASAQDRPVKIGVLNDQASVYSAITGPGSVAAARLAIEDMGGTMFGKPIELISADHSHKPDIGSAIARRWFDVEGVDAIFDIYSSGVALAVQGIAEQKNKLLVVSMASSRDISGKSCSPNGMQWANDGYEVANLTIKGASDGKPTSWFFLTVDYAAGHSIERDSQKMIEQDGGKFVGAVRFPLNTPDFSSFLLQAQNSGAKNIGFIGGGADMTNAIKQAAEFGIDRTGQRFVPFSLTTVDIDALGNAATQGMPLVLSYYWDASDQTKAFAARFKKAFGKLPSDPQANVYSAVLHYLKSVKAAGTSETNAVLAKMRETPVEDLFTSGARIREDGRLMREVYYAETKKPDAMSGPTDLITLVKKMPGLDAFIPASESECKLIRK</sequence>
<comment type="similarity">
    <text evidence="1">Belongs to the leucine-binding protein family.</text>
</comment>
<dbReference type="CDD" id="cd06327">
    <property type="entry name" value="PBP1_SBP-like"/>
    <property type="match status" value="1"/>
</dbReference>
<dbReference type="InterPro" id="IPR028082">
    <property type="entry name" value="Peripla_BP_I"/>
</dbReference>
<name>A0A4Q1UFR8_9BRAD</name>
<evidence type="ECO:0000313" key="7">
    <source>
        <dbReference type="Proteomes" id="UP000290819"/>
    </source>
</evidence>
<dbReference type="GO" id="GO:0006865">
    <property type="term" value="P:amino acid transport"/>
    <property type="evidence" value="ECO:0007669"/>
    <property type="project" value="UniProtKB-KW"/>
</dbReference>
<dbReference type="SUPFAM" id="SSF53822">
    <property type="entry name" value="Periplasmic binding protein-like I"/>
    <property type="match status" value="1"/>
</dbReference>
<evidence type="ECO:0000259" key="5">
    <source>
        <dbReference type="Pfam" id="PF13458"/>
    </source>
</evidence>
<dbReference type="PANTHER" id="PTHR30483:SF6">
    <property type="entry name" value="PERIPLASMIC BINDING PROTEIN OF ABC TRANSPORTER FOR NATURAL AMINO ACIDS"/>
    <property type="match status" value="1"/>
</dbReference>
<evidence type="ECO:0000313" key="6">
    <source>
        <dbReference type="EMBL" id="RXT33331.1"/>
    </source>
</evidence>